<keyword evidence="4 8" id="KW-1133">Transmembrane helix</keyword>
<evidence type="ECO:0000256" key="2">
    <source>
        <dbReference type="ARBA" id="ARBA00006244"/>
    </source>
</evidence>
<evidence type="ECO:0000256" key="3">
    <source>
        <dbReference type="ARBA" id="ARBA00022692"/>
    </source>
</evidence>
<keyword evidence="11" id="KW-1185">Reference proteome</keyword>
<dbReference type="InterPro" id="IPR040236">
    <property type="entry name" value="TMEM198"/>
</dbReference>
<evidence type="ECO:0000256" key="1">
    <source>
        <dbReference type="ARBA" id="ARBA00004141"/>
    </source>
</evidence>
<feature type="transmembrane region" description="Helical" evidence="8">
    <location>
        <begin position="167"/>
        <end position="186"/>
    </location>
</feature>
<comment type="subcellular location">
    <subcellularLocation>
        <location evidence="1">Membrane</location>
        <topology evidence="1">Multi-pass membrane protein</topology>
    </subcellularLocation>
</comment>
<sequence length="397" mass="44398">MAEESLASDVAEKILLMNNSLLTNTSSTRSPDDVPQTPNGTSSIFKQCFYPQSHMYEHNLPVTIIFTLFIIIGAVYSLFGYRCFKTIMFLTGCILGSTVVYYVCTHDAVLPQYAIVGVSLGAGVLFGLITMLVQYVGLFITGFHTGLLLSLVSIATVDTFFYRITSLWTSTSILMAFGVLFAFCALSWKKAMTILCSSFFGSAMLTASLDYFVEKLVMAKWIWEKVILKRTVDPCWLSWSLLGCWPAFFLIGLLVQCTITARGIHHEKSLTSKKARTNQSARPRSRDQRAEMKQKKYRYLYQVRTAHGDVISQSYVQALQRKVIPGMMSNIGESSTLQSDATHLTTLPVDQTTQLPSSQCNTVDSGVGVQFDSSYYNLSSRESIPSHVHHQLQHHVR</sequence>
<keyword evidence="5 8" id="KW-0472">Membrane</keyword>
<dbReference type="EMBL" id="JBBCAQ010000034">
    <property type="protein sequence ID" value="KAK7579907.1"/>
    <property type="molecule type" value="Genomic_DNA"/>
</dbReference>
<feature type="domain" description="TM7S3/TM198-like" evidence="9">
    <location>
        <begin position="67"/>
        <end position="257"/>
    </location>
</feature>
<comment type="similarity">
    <text evidence="2">Belongs to the TMEM198 family.</text>
</comment>
<feature type="transmembrane region" description="Helical" evidence="8">
    <location>
        <begin position="109"/>
        <end position="129"/>
    </location>
</feature>
<evidence type="ECO:0000256" key="7">
    <source>
        <dbReference type="SAM" id="MobiDB-lite"/>
    </source>
</evidence>
<dbReference type="PANTHER" id="PTHR31247:SF5">
    <property type="entry name" value="DUF4203 DOMAIN-CONTAINING PROTEIN"/>
    <property type="match status" value="1"/>
</dbReference>
<feature type="transmembrane region" description="Helical" evidence="8">
    <location>
        <begin position="236"/>
        <end position="255"/>
    </location>
</feature>
<dbReference type="GO" id="GO:0005886">
    <property type="term" value="C:plasma membrane"/>
    <property type="evidence" value="ECO:0007669"/>
    <property type="project" value="TreeGrafter"/>
</dbReference>
<dbReference type="Pfam" id="PF13886">
    <property type="entry name" value="TM7S3_TM198"/>
    <property type="match status" value="1"/>
</dbReference>
<evidence type="ECO:0000259" key="9">
    <source>
        <dbReference type="Pfam" id="PF13886"/>
    </source>
</evidence>
<evidence type="ECO:0000313" key="11">
    <source>
        <dbReference type="Proteomes" id="UP001367676"/>
    </source>
</evidence>
<dbReference type="Proteomes" id="UP001367676">
    <property type="component" value="Unassembled WGS sequence"/>
</dbReference>
<evidence type="ECO:0000256" key="5">
    <source>
        <dbReference type="ARBA" id="ARBA00023136"/>
    </source>
</evidence>
<feature type="transmembrane region" description="Helical" evidence="8">
    <location>
        <begin position="60"/>
        <end position="79"/>
    </location>
</feature>
<dbReference type="AlphaFoldDB" id="A0AAN9TMJ7"/>
<accession>A0AAN9TMJ7</accession>
<dbReference type="PANTHER" id="PTHR31247">
    <property type="entry name" value="TRANSMEMBRANE PROTEIN 198 FAMILY MEMBER"/>
    <property type="match status" value="1"/>
</dbReference>
<feature type="transmembrane region" description="Helical" evidence="8">
    <location>
        <begin position="193"/>
        <end position="213"/>
    </location>
</feature>
<reference evidence="10 11" key="1">
    <citation type="submission" date="2024-03" db="EMBL/GenBank/DDBJ databases">
        <title>Adaptation during the transition from Ophiocordyceps entomopathogen to insect associate is accompanied by gene loss and intensified selection.</title>
        <authorList>
            <person name="Ward C.M."/>
            <person name="Onetto C.A."/>
            <person name="Borneman A.R."/>
        </authorList>
    </citation>
    <scope>NUCLEOTIDE SEQUENCE [LARGE SCALE GENOMIC DNA]</scope>
    <source>
        <strain evidence="10">AWRI1</strain>
        <tissue evidence="10">Single Adult Female</tissue>
    </source>
</reference>
<evidence type="ECO:0000256" key="8">
    <source>
        <dbReference type="SAM" id="Phobius"/>
    </source>
</evidence>
<feature type="transmembrane region" description="Helical" evidence="8">
    <location>
        <begin position="86"/>
        <end position="103"/>
    </location>
</feature>
<feature type="region of interest" description="Disordered" evidence="7">
    <location>
        <begin position="270"/>
        <end position="292"/>
    </location>
</feature>
<proteinExistence type="inferred from homology"/>
<evidence type="ECO:0000256" key="6">
    <source>
        <dbReference type="ARBA" id="ARBA00049737"/>
    </source>
</evidence>
<comment type="caution">
    <text evidence="10">The sequence shown here is derived from an EMBL/GenBank/DDBJ whole genome shotgun (WGS) entry which is preliminary data.</text>
</comment>
<evidence type="ECO:0000256" key="4">
    <source>
        <dbReference type="ARBA" id="ARBA00022989"/>
    </source>
</evidence>
<organism evidence="10 11">
    <name type="scientific">Parthenolecanium corni</name>
    <dbReference type="NCBI Taxonomy" id="536013"/>
    <lineage>
        <taxon>Eukaryota</taxon>
        <taxon>Metazoa</taxon>
        <taxon>Ecdysozoa</taxon>
        <taxon>Arthropoda</taxon>
        <taxon>Hexapoda</taxon>
        <taxon>Insecta</taxon>
        <taxon>Pterygota</taxon>
        <taxon>Neoptera</taxon>
        <taxon>Paraneoptera</taxon>
        <taxon>Hemiptera</taxon>
        <taxon>Sternorrhyncha</taxon>
        <taxon>Coccoidea</taxon>
        <taxon>Coccidae</taxon>
        <taxon>Parthenolecanium</taxon>
    </lineage>
</organism>
<name>A0AAN9TMJ7_9HEMI</name>
<evidence type="ECO:0000313" key="10">
    <source>
        <dbReference type="EMBL" id="KAK7579907.1"/>
    </source>
</evidence>
<feature type="transmembrane region" description="Helical" evidence="8">
    <location>
        <begin position="136"/>
        <end position="155"/>
    </location>
</feature>
<keyword evidence="3 8" id="KW-0812">Transmembrane</keyword>
<gene>
    <name evidence="10" type="ORF">V9T40_000536</name>
</gene>
<protein>
    <recommendedName>
        <fullName evidence="6">Transmembrane protein 198</fullName>
    </recommendedName>
</protein>
<dbReference type="InterPro" id="IPR025256">
    <property type="entry name" value="TM7S3/TM198-like_dom"/>
</dbReference>